<feature type="compositionally biased region" description="Polar residues" evidence="6">
    <location>
        <begin position="383"/>
        <end position="395"/>
    </location>
</feature>
<dbReference type="PANTHER" id="PTHR12802:SF155">
    <property type="entry name" value="DEUBIQUITINASE MYSM1"/>
    <property type="match status" value="1"/>
</dbReference>
<feature type="compositionally biased region" description="Basic residues" evidence="6">
    <location>
        <begin position="125"/>
        <end position="135"/>
    </location>
</feature>
<feature type="domain" description="SANT" evidence="8">
    <location>
        <begin position="54"/>
        <end position="105"/>
    </location>
</feature>
<dbReference type="InterPro" id="IPR009057">
    <property type="entry name" value="Homeodomain-like_sf"/>
</dbReference>
<evidence type="ECO:0000256" key="2">
    <source>
        <dbReference type="ARBA" id="ARBA00023015"/>
    </source>
</evidence>
<feature type="region of interest" description="Disordered" evidence="6">
    <location>
        <begin position="379"/>
        <end position="401"/>
    </location>
</feature>
<dbReference type="InterPro" id="IPR017930">
    <property type="entry name" value="Myb_dom"/>
</dbReference>
<dbReference type="InterPro" id="IPR001005">
    <property type="entry name" value="SANT/Myb"/>
</dbReference>
<feature type="domain" description="HTH myb-type" evidence="9">
    <location>
        <begin position="51"/>
        <end position="105"/>
    </location>
</feature>
<dbReference type="AlphaFoldDB" id="A0AAV6IM72"/>
<dbReference type="EMBL" id="JACTNZ010000010">
    <property type="protein sequence ID" value="KAG5529816.1"/>
    <property type="molecule type" value="Genomic_DNA"/>
</dbReference>
<accession>A0AAV6IM72</accession>
<feature type="domain" description="Myb-like" evidence="7">
    <location>
        <begin position="51"/>
        <end position="101"/>
    </location>
</feature>
<dbReference type="FunFam" id="1.10.10.60:FF:000023">
    <property type="entry name" value="protein REVEILLE 6 isoform X1"/>
    <property type="match status" value="1"/>
</dbReference>
<protein>
    <submittedName>
        <fullName evidence="10">Uncharacterized protein</fullName>
    </submittedName>
</protein>
<dbReference type="GO" id="GO:0003677">
    <property type="term" value="F:DNA binding"/>
    <property type="evidence" value="ECO:0007669"/>
    <property type="project" value="UniProtKB-KW"/>
</dbReference>
<dbReference type="PROSITE" id="PS51294">
    <property type="entry name" value="HTH_MYB"/>
    <property type="match status" value="1"/>
</dbReference>
<feature type="region of interest" description="Disordered" evidence="6">
    <location>
        <begin position="112"/>
        <end position="137"/>
    </location>
</feature>
<dbReference type="PROSITE" id="PS51293">
    <property type="entry name" value="SANT"/>
    <property type="match status" value="1"/>
</dbReference>
<evidence type="ECO:0000256" key="3">
    <source>
        <dbReference type="ARBA" id="ARBA00023125"/>
    </source>
</evidence>
<name>A0AAV6IM72_9ERIC</name>
<proteinExistence type="predicted"/>
<evidence type="ECO:0000256" key="5">
    <source>
        <dbReference type="ARBA" id="ARBA00023242"/>
    </source>
</evidence>
<evidence type="ECO:0000313" key="10">
    <source>
        <dbReference type="EMBL" id="KAG5529816.1"/>
    </source>
</evidence>
<evidence type="ECO:0000313" key="11">
    <source>
        <dbReference type="Proteomes" id="UP000823749"/>
    </source>
</evidence>
<evidence type="ECO:0000259" key="9">
    <source>
        <dbReference type="PROSITE" id="PS51294"/>
    </source>
</evidence>
<dbReference type="SUPFAM" id="SSF46689">
    <property type="entry name" value="Homeodomain-like"/>
    <property type="match status" value="1"/>
</dbReference>
<keyword evidence="4" id="KW-0804">Transcription</keyword>
<keyword evidence="5" id="KW-0539">Nucleus</keyword>
<organism evidence="10 11">
    <name type="scientific">Rhododendron griersonianum</name>
    <dbReference type="NCBI Taxonomy" id="479676"/>
    <lineage>
        <taxon>Eukaryota</taxon>
        <taxon>Viridiplantae</taxon>
        <taxon>Streptophyta</taxon>
        <taxon>Embryophyta</taxon>
        <taxon>Tracheophyta</taxon>
        <taxon>Spermatophyta</taxon>
        <taxon>Magnoliopsida</taxon>
        <taxon>eudicotyledons</taxon>
        <taxon>Gunneridae</taxon>
        <taxon>Pentapetalae</taxon>
        <taxon>asterids</taxon>
        <taxon>Ericales</taxon>
        <taxon>Ericaceae</taxon>
        <taxon>Ericoideae</taxon>
        <taxon>Rhodoreae</taxon>
        <taxon>Rhododendron</taxon>
    </lineage>
</organism>
<evidence type="ECO:0000256" key="4">
    <source>
        <dbReference type="ARBA" id="ARBA00023163"/>
    </source>
</evidence>
<keyword evidence="2" id="KW-0805">Transcription regulation</keyword>
<dbReference type="SMART" id="SM00717">
    <property type="entry name" value="SANT"/>
    <property type="match status" value="1"/>
</dbReference>
<dbReference type="InterPro" id="IPR017884">
    <property type="entry name" value="SANT_dom"/>
</dbReference>
<evidence type="ECO:0000256" key="1">
    <source>
        <dbReference type="ARBA" id="ARBA00004123"/>
    </source>
</evidence>
<reference evidence="10" key="1">
    <citation type="submission" date="2020-08" db="EMBL/GenBank/DDBJ databases">
        <title>Plant Genome Project.</title>
        <authorList>
            <person name="Zhang R.-G."/>
        </authorList>
    </citation>
    <scope>NUCLEOTIDE SEQUENCE</scope>
    <source>
        <strain evidence="10">WSP0</strain>
        <tissue evidence="10">Leaf</tissue>
    </source>
</reference>
<dbReference type="GO" id="GO:0010468">
    <property type="term" value="P:regulation of gene expression"/>
    <property type="evidence" value="ECO:0007669"/>
    <property type="project" value="UniProtKB-ARBA"/>
</dbReference>
<evidence type="ECO:0000259" key="8">
    <source>
        <dbReference type="PROSITE" id="PS51293"/>
    </source>
</evidence>
<feature type="region of interest" description="Disordered" evidence="6">
    <location>
        <begin position="204"/>
        <end position="234"/>
    </location>
</feature>
<dbReference type="Proteomes" id="UP000823749">
    <property type="component" value="Chromosome 10"/>
</dbReference>
<gene>
    <name evidence="10" type="ORF">RHGRI_030257</name>
</gene>
<keyword evidence="11" id="KW-1185">Reference proteome</keyword>
<dbReference type="CDD" id="cd00167">
    <property type="entry name" value="SANT"/>
    <property type="match status" value="1"/>
</dbReference>
<comment type="subcellular location">
    <subcellularLocation>
        <location evidence="1">Nucleus</location>
    </subcellularLocation>
</comment>
<dbReference type="Gene3D" id="1.10.10.60">
    <property type="entry name" value="Homeodomain-like"/>
    <property type="match status" value="1"/>
</dbReference>
<evidence type="ECO:0000256" key="6">
    <source>
        <dbReference type="SAM" id="MobiDB-lite"/>
    </source>
</evidence>
<dbReference type="InterPro" id="IPR006447">
    <property type="entry name" value="Myb_dom_plants"/>
</dbReference>
<dbReference type="PANTHER" id="PTHR12802">
    <property type="entry name" value="SWI/SNF COMPLEX-RELATED"/>
    <property type="match status" value="1"/>
</dbReference>
<evidence type="ECO:0000259" key="7">
    <source>
        <dbReference type="PROSITE" id="PS50090"/>
    </source>
</evidence>
<keyword evidence="3" id="KW-0238">DNA-binding</keyword>
<dbReference type="GO" id="GO:0005634">
    <property type="term" value="C:nucleus"/>
    <property type="evidence" value="ECO:0007669"/>
    <property type="project" value="UniProtKB-SubCell"/>
</dbReference>
<dbReference type="PROSITE" id="PS50090">
    <property type="entry name" value="MYB_LIKE"/>
    <property type="match status" value="1"/>
</dbReference>
<dbReference type="NCBIfam" id="TIGR01557">
    <property type="entry name" value="myb_SHAQKYF"/>
    <property type="match status" value="1"/>
</dbReference>
<comment type="caution">
    <text evidence="10">The sequence shown here is derived from an EMBL/GenBank/DDBJ whole genome shotgun (WGS) entry which is preliminary data.</text>
</comment>
<dbReference type="Pfam" id="PF00249">
    <property type="entry name" value="Myb_DNA-binding"/>
    <property type="match status" value="1"/>
</dbReference>
<sequence>MMYSQMRMKLGSVTDSALELKIEIDQSGGSTSSGVLPTVNDYALKVRKPYTITKQRERWTEEEHDKFIEALKLYGRSWRRIEEHVATKTAVQIRSHAQKFFCKVVRQSSNADASPVKPIEIPPPRPKRKPAHPYPRKLVSPVRTGISVLEQQTRSMSPNSYVTDQENQSPTSVLSAIGSEMMGTMDSNTPNGSLSPVSSADGFLGCEPNSSPEEAGSLLQISTSTSSSPDEEAPMNLEVFPEDKAISEDGSAEAGGSTRSFKLFGKNVLVTDSNKPSEAFCELLPSSDMSDGKHLHSLPWGFSDMSMEEGKWNAPSGLPAAFYYMQFLNENRNPADGVSSPPLPWWALYGNVPFASFPLHNPVPMKACPSFVCAQTRDREVQNEGSRTGSNTGSENAGGDGDRYWEVEIQSRCVSSEKEENVQQSKLQGTNSENLSFSEQRMALDKCLKGFVPYKRCLAERDTQSSTIACDEREEQRIQLYL</sequence>